<evidence type="ECO:0000313" key="4">
    <source>
        <dbReference type="Proteomes" id="UP000293562"/>
    </source>
</evidence>
<sequence length="545" mass="62103">MNKTFLFFLIVLFQATSITNVFACTNFIVTKGASKDGSVMVVYTCDGEFHPRLRVVPAADYKPGEMLQIKDWSGNVLGEIKQALHTYAIVGPHMNEHQVSIGETTFGGRAELVNPSNLLHYWTLMQLTLKRSKTALEAVKTLTALAEEYGYKSEGESFSIADPNEAWILEMIGTGKKGKGAIWVARRIPDGYVSAHANKSRIGEFPLDDPENCLYSKNVIDFAIKKGYYNPESGETFRFNEAYDPSNPSNLRYCESRVWSLFNRCAPSLKLSTDYHRGVEGADRYPLWIKPDSKLDVDAVSYLIRDHYEGTEFDMTKGIEAGPFGSPNRCRPLVLDVDGKTAVWERPISTRNTAFSFIAQSRSWLPNEIGGVLWYGYDDTYYTCYTPVYCCTKEIPDVWSQGSLDKFSWDSAWWIFNFVSNFSDLRYSDMIQDIQKLQRELEQKFFAYIPAMDKAAGELYKVDPKLAANFLSDFSNDQLEMVAERWKTLAEHLITKYNDGYIKDENGNAQTVGYSEEWLKKVMKDKAGHFLPVWEKEKAVEPSNY</sequence>
<name>A0A4Q7VH60_9BACT</name>
<dbReference type="EC" id="3.4.-.-" evidence="1"/>
<dbReference type="GO" id="GO:0016805">
    <property type="term" value="F:dipeptidase activity"/>
    <property type="evidence" value="ECO:0007669"/>
    <property type="project" value="UniProtKB-KW"/>
</dbReference>
<dbReference type="RefSeq" id="WP_130305386.1">
    <property type="nucleotide sequence ID" value="NZ_SHKN01000001.1"/>
</dbReference>
<feature type="signal peptide" evidence="2">
    <location>
        <begin position="1"/>
        <end position="23"/>
    </location>
</feature>
<dbReference type="PANTHER" id="PTHR12994:SF17">
    <property type="entry name" value="LD30995P"/>
    <property type="match status" value="1"/>
</dbReference>
<comment type="catalytic activity">
    <reaction evidence="1">
        <text>an L-aminoacyl-L-amino acid + H2O = 2 an L-alpha-amino acid</text>
        <dbReference type="Rhea" id="RHEA:48940"/>
        <dbReference type="ChEBI" id="CHEBI:15377"/>
        <dbReference type="ChEBI" id="CHEBI:59869"/>
        <dbReference type="ChEBI" id="CHEBI:77460"/>
    </reaction>
</comment>
<accession>A0A4Q7VH60</accession>
<keyword evidence="1" id="KW-0224">Dipeptidase</keyword>
<dbReference type="PANTHER" id="PTHR12994">
    <property type="entry name" value="SECERNIN"/>
    <property type="match status" value="1"/>
</dbReference>
<dbReference type="GO" id="GO:0006508">
    <property type="term" value="P:proteolysis"/>
    <property type="evidence" value="ECO:0007669"/>
    <property type="project" value="UniProtKB-KW"/>
</dbReference>
<evidence type="ECO:0000313" key="3">
    <source>
        <dbReference type="EMBL" id="RZT95412.1"/>
    </source>
</evidence>
<comment type="similarity">
    <text evidence="1">Belongs to the peptidase C69 family.</text>
</comment>
<keyword evidence="1" id="KW-0645">Protease</keyword>
<keyword evidence="4" id="KW-1185">Reference proteome</keyword>
<evidence type="ECO:0000256" key="1">
    <source>
        <dbReference type="RuleBase" id="RU364089"/>
    </source>
</evidence>
<dbReference type="AlphaFoldDB" id="A0A4Q7VH60"/>
<feature type="chain" id="PRO_5020313259" description="Dipeptidase" evidence="2">
    <location>
        <begin position="24"/>
        <end position="545"/>
    </location>
</feature>
<dbReference type="Proteomes" id="UP000293562">
    <property type="component" value="Unassembled WGS sequence"/>
</dbReference>
<gene>
    <name evidence="3" type="ORF">EV201_0031</name>
</gene>
<organism evidence="3 4">
    <name type="scientific">Ancylomarina subtilis</name>
    <dbReference type="NCBI Taxonomy" id="1639035"/>
    <lineage>
        <taxon>Bacteria</taxon>
        <taxon>Pseudomonadati</taxon>
        <taxon>Bacteroidota</taxon>
        <taxon>Bacteroidia</taxon>
        <taxon>Marinilabiliales</taxon>
        <taxon>Marinifilaceae</taxon>
        <taxon>Ancylomarina</taxon>
    </lineage>
</organism>
<evidence type="ECO:0000256" key="2">
    <source>
        <dbReference type="SAM" id="SignalP"/>
    </source>
</evidence>
<dbReference type="EMBL" id="SHKN01000001">
    <property type="protein sequence ID" value="RZT95412.1"/>
    <property type="molecule type" value="Genomic_DNA"/>
</dbReference>
<dbReference type="OrthoDB" id="1109933at2"/>
<protein>
    <recommendedName>
        <fullName evidence="1">Dipeptidase</fullName>
        <ecNumber evidence="1">3.4.-.-</ecNumber>
    </recommendedName>
</protein>
<dbReference type="Gene3D" id="3.60.60.10">
    <property type="entry name" value="Penicillin V Acylase, Chain A"/>
    <property type="match status" value="1"/>
</dbReference>
<dbReference type="GO" id="GO:0070004">
    <property type="term" value="F:cysteine-type exopeptidase activity"/>
    <property type="evidence" value="ECO:0007669"/>
    <property type="project" value="InterPro"/>
</dbReference>
<keyword evidence="1" id="KW-0378">Hydrolase</keyword>
<keyword evidence="2" id="KW-0732">Signal</keyword>
<reference evidence="3 4" key="1">
    <citation type="submission" date="2019-02" db="EMBL/GenBank/DDBJ databases">
        <title>Genomic Encyclopedia of Type Strains, Phase IV (KMG-IV): sequencing the most valuable type-strain genomes for metagenomic binning, comparative biology and taxonomic classification.</title>
        <authorList>
            <person name="Goeker M."/>
        </authorList>
    </citation>
    <scope>NUCLEOTIDE SEQUENCE [LARGE SCALE GENOMIC DNA]</scope>
    <source>
        <strain evidence="3 4">DSM 28825</strain>
    </source>
</reference>
<proteinExistence type="inferred from homology"/>
<dbReference type="InterPro" id="IPR005322">
    <property type="entry name" value="Peptidase_C69"/>
</dbReference>
<comment type="caution">
    <text evidence="3">The sequence shown here is derived from an EMBL/GenBank/DDBJ whole genome shotgun (WGS) entry which is preliminary data.</text>
</comment>
<dbReference type="Pfam" id="PF03577">
    <property type="entry name" value="Peptidase_C69"/>
    <property type="match status" value="1"/>
</dbReference>